<evidence type="ECO:0000259" key="2">
    <source>
        <dbReference type="Pfam" id="PF00156"/>
    </source>
</evidence>
<dbReference type="Pfam" id="PF00156">
    <property type="entry name" value="Pribosyltran"/>
    <property type="match status" value="1"/>
</dbReference>
<dbReference type="InterPro" id="IPR051910">
    <property type="entry name" value="ComF/GntX_DNA_util-trans"/>
</dbReference>
<reference evidence="3" key="2">
    <citation type="submission" date="2020-09" db="EMBL/GenBank/DDBJ databases">
        <authorList>
            <person name="Sun Q."/>
            <person name="Zhou Y."/>
        </authorList>
    </citation>
    <scope>NUCLEOTIDE SEQUENCE</scope>
    <source>
        <strain evidence="3">CGMCC 1.15388</strain>
    </source>
</reference>
<dbReference type="EMBL" id="BMIS01000003">
    <property type="protein sequence ID" value="GGE64626.1"/>
    <property type="molecule type" value="Genomic_DNA"/>
</dbReference>
<reference evidence="3" key="1">
    <citation type="journal article" date="2014" name="Int. J. Syst. Evol. Microbiol.">
        <title>Complete genome sequence of Corynebacterium casei LMG S-19264T (=DSM 44701T), isolated from a smear-ripened cheese.</title>
        <authorList>
            <consortium name="US DOE Joint Genome Institute (JGI-PGF)"/>
            <person name="Walter F."/>
            <person name="Albersmeier A."/>
            <person name="Kalinowski J."/>
            <person name="Ruckert C."/>
        </authorList>
    </citation>
    <scope>NUCLEOTIDE SEQUENCE</scope>
    <source>
        <strain evidence="3">CGMCC 1.15388</strain>
    </source>
</reference>
<dbReference type="InterPro" id="IPR000836">
    <property type="entry name" value="PRTase_dom"/>
</dbReference>
<proteinExistence type="inferred from homology"/>
<name>A0A917ANY4_9MICC</name>
<accession>A0A917ANY4</accession>
<dbReference type="PANTHER" id="PTHR47505:SF1">
    <property type="entry name" value="DNA UTILIZATION PROTEIN YHGH"/>
    <property type="match status" value="1"/>
</dbReference>
<dbReference type="SUPFAM" id="SSF53271">
    <property type="entry name" value="PRTase-like"/>
    <property type="match status" value="1"/>
</dbReference>
<comment type="similarity">
    <text evidence="1">Belongs to the ComF/GntX family.</text>
</comment>
<evidence type="ECO:0000313" key="3">
    <source>
        <dbReference type="EMBL" id="GGE64626.1"/>
    </source>
</evidence>
<sequence>MVRGASWRDHLDRAWFSWTGVRAREAVAAAAGLLSPSWCVGCGAEETDLCEECAYDVRLLTRDPYRAEADAPALPVVGGTEEDLRVLPVIAAGTYGTLLSRVMLGFKDHERILLDRVLAPALGRAVEPALRQLCGTGAGEESMPAESPLSEPPLIVVPPLSLRARTRRSHDPVRHLLGRLAGASALGSASASDKASAVGGAEIAAGLVVQRPQAAAVGVLPGAGRQKGRGLDDRRRRLSGAFRVTARGRQELPGRQVLLVDDVLTTGSTVHALYEVLTEAGAEVRGAAVMAAAEVRRGGDASEGSGLE</sequence>
<dbReference type="InterPro" id="IPR029057">
    <property type="entry name" value="PRTase-like"/>
</dbReference>
<gene>
    <name evidence="3" type="ORF">GCM10011401_09680</name>
</gene>
<dbReference type="AlphaFoldDB" id="A0A917ANY4"/>
<dbReference type="PANTHER" id="PTHR47505">
    <property type="entry name" value="DNA UTILIZATION PROTEIN YHGH"/>
    <property type="match status" value="1"/>
</dbReference>
<dbReference type="Proteomes" id="UP000633136">
    <property type="component" value="Unassembled WGS sequence"/>
</dbReference>
<comment type="caution">
    <text evidence="3">The sequence shown here is derived from an EMBL/GenBank/DDBJ whole genome shotgun (WGS) entry which is preliminary data.</text>
</comment>
<evidence type="ECO:0000313" key="4">
    <source>
        <dbReference type="Proteomes" id="UP000633136"/>
    </source>
</evidence>
<dbReference type="Gene3D" id="3.40.50.2020">
    <property type="match status" value="1"/>
</dbReference>
<protein>
    <submittedName>
        <fullName evidence="3">Amidophosphoribosyltransferase</fullName>
    </submittedName>
</protein>
<dbReference type="RefSeq" id="WP_188683244.1">
    <property type="nucleotide sequence ID" value="NZ_BMIS01000003.1"/>
</dbReference>
<dbReference type="CDD" id="cd06223">
    <property type="entry name" value="PRTases_typeI"/>
    <property type="match status" value="1"/>
</dbReference>
<keyword evidence="4" id="KW-1185">Reference proteome</keyword>
<feature type="domain" description="Phosphoribosyltransferase" evidence="2">
    <location>
        <begin position="222"/>
        <end position="293"/>
    </location>
</feature>
<organism evidence="3 4">
    <name type="scientific">Nesterenkonia cremea</name>
    <dbReference type="NCBI Taxonomy" id="1882340"/>
    <lineage>
        <taxon>Bacteria</taxon>
        <taxon>Bacillati</taxon>
        <taxon>Actinomycetota</taxon>
        <taxon>Actinomycetes</taxon>
        <taxon>Micrococcales</taxon>
        <taxon>Micrococcaceae</taxon>
        <taxon>Nesterenkonia</taxon>
    </lineage>
</organism>
<evidence type="ECO:0000256" key="1">
    <source>
        <dbReference type="ARBA" id="ARBA00008007"/>
    </source>
</evidence>